<dbReference type="InterPro" id="IPR010451">
    <property type="entry name" value="Acetoacetate_decarboxylase"/>
</dbReference>
<protein>
    <submittedName>
        <fullName evidence="2">Acetoacetate decarboxylase family protein</fullName>
    </submittedName>
</protein>
<dbReference type="InterPro" id="IPR023375">
    <property type="entry name" value="ADC_dom_sf"/>
</dbReference>
<keyword evidence="3" id="KW-1185">Reference proteome</keyword>
<dbReference type="Proteomes" id="UP001291309">
    <property type="component" value="Unassembled WGS sequence"/>
</dbReference>
<accession>A0ABU5HEB3</accession>
<dbReference type="SUPFAM" id="SSF160104">
    <property type="entry name" value="Acetoacetate decarboxylase-like"/>
    <property type="match status" value="1"/>
</dbReference>
<comment type="caution">
    <text evidence="2">The sequence shown here is derived from an EMBL/GenBank/DDBJ whole genome shotgun (WGS) entry which is preliminary data.</text>
</comment>
<proteinExistence type="predicted"/>
<reference evidence="2 3" key="1">
    <citation type="submission" date="2023-12" db="EMBL/GenBank/DDBJ databases">
        <title>the genome sequence of Hyalangium sp. s54d21.</title>
        <authorList>
            <person name="Zhang X."/>
        </authorList>
    </citation>
    <scope>NUCLEOTIDE SEQUENCE [LARGE SCALE GENOMIC DNA]</scope>
    <source>
        <strain evidence="3">s54d21</strain>
    </source>
</reference>
<evidence type="ECO:0000313" key="3">
    <source>
        <dbReference type="Proteomes" id="UP001291309"/>
    </source>
</evidence>
<evidence type="ECO:0000313" key="2">
    <source>
        <dbReference type="EMBL" id="MDY7231814.1"/>
    </source>
</evidence>
<dbReference type="EMBL" id="JAXIVS010000016">
    <property type="protein sequence ID" value="MDY7231814.1"/>
    <property type="molecule type" value="Genomic_DNA"/>
</dbReference>
<gene>
    <name evidence="2" type="ORF">SYV04_35840</name>
</gene>
<evidence type="ECO:0000256" key="1">
    <source>
        <dbReference type="SAM" id="MobiDB-lite"/>
    </source>
</evidence>
<feature type="region of interest" description="Disordered" evidence="1">
    <location>
        <begin position="279"/>
        <end position="308"/>
    </location>
</feature>
<organism evidence="2 3">
    <name type="scientific">Hyalangium rubrum</name>
    <dbReference type="NCBI Taxonomy" id="3103134"/>
    <lineage>
        <taxon>Bacteria</taxon>
        <taxon>Pseudomonadati</taxon>
        <taxon>Myxococcota</taxon>
        <taxon>Myxococcia</taxon>
        <taxon>Myxococcales</taxon>
        <taxon>Cystobacterineae</taxon>
        <taxon>Archangiaceae</taxon>
        <taxon>Hyalangium</taxon>
    </lineage>
</organism>
<sequence length="308" mass="34131">MMPRRIKRQQGRYSKVDGIPYELPINSQASPALMAAFTIDARKAAALLPGNEVHPLRLWGNKGVLFVTVIDYRTTDIGPYIEFSIAIACTHGPKSAPPLLPVLFQKHYGLGQYVVDLPVSTEISVKGGKGIWGMPKHQANLDFQITERTVSSQYDKDGQLAVRIEIDKPRRSWLPIRASGANYCQFRGMLMKSFIYFRGKFGFILGRKAKARLTLGQHPRAQPLKSLGIASKPFFVGFLPASSGVLDDHFECWFLSYPELPATQPEGLESVVDLGLSQQWLSPPGEEPSQPEPRRLDSGADLGMGLHS</sequence>
<dbReference type="RefSeq" id="WP_321550527.1">
    <property type="nucleotide sequence ID" value="NZ_JAXIVS010000016.1"/>
</dbReference>
<dbReference type="Pfam" id="PF06314">
    <property type="entry name" value="ADC"/>
    <property type="match status" value="1"/>
</dbReference>
<name>A0ABU5HEB3_9BACT</name>
<dbReference type="Gene3D" id="2.40.400.10">
    <property type="entry name" value="Acetoacetate decarboxylase-like"/>
    <property type="match status" value="1"/>
</dbReference>